<sequence length="425" mass="47658">MLASGKFKTREAASEELYQLGATAIPSMRRHREGLTDAEQIDRLERIVAKLTDHAFENQIENFLQGKPTDLNGWPEFEEIFGDTPQVREMFVDLFREHPYAVKALGGTKREVLEAITKVNSRLRQLGIGISKTPRRIDLLALLLPPTISDVETDAQYDIGIYSLLNLHPANEMRGDPAFGEPFTKVVVKWMEKSHLSIRDRVLRIALDWKLDIARDLAIKTLSQNPDPQLLSRAIQALASRGTLADTALLAKYLNDPTVVVRNHYIGSTESNVQIRDVAAAAIAHLHSVPVTDVGFIKPASHDILGIIIEDLVVHVEDPSDRLPALQREDDSGDDNNEPGEELEIEMSAEEKEAWEDIKKQLEEHGMEAGPRELKQFQLYQLQRRAEAKARETIRRNVLKLMRGGEPEASDLEPVGDGNLKRSAG</sequence>
<organism evidence="2 3">
    <name type="scientific">Roseiconus lacunae</name>
    <dbReference type="NCBI Taxonomy" id="2605694"/>
    <lineage>
        <taxon>Bacteria</taxon>
        <taxon>Pseudomonadati</taxon>
        <taxon>Planctomycetota</taxon>
        <taxon>Planctomycetia</taxon>
        <taxon>Pirellulales</taxon>
        <taxon>Pirellulaceae</taxon>
        <taxon>Roseiconus</taxon>
    </lineage>
</organism>
<keyword evidence="3" id="KW-1185">Reference proteome</keyword>
<evidence type="ECO:0000313" key="3">
    <source>
        <dbReference type="Proteomes" id="UP001239462"/>
    </source>
</evidence>
<reference evidence="2 3" key="1">
    <citation type="submission" date="2023-06" db="EMBL/GenBank/DDBJ databases">
        <title>Roseiconus lacunae JC819 isolated from Gulf of Mannar region, Tamil Nadu.</title>
        <authorList>
            <person name="Pk S."/>
            <person name="Ch S."/>
            <person name="Ch V.R."/>
        </authorList>
    </citation>
    <scope>NUCLEOTIDE SEQUENCE [LARGE SCALE GENOMIC DNA]</scope>
    <source>
        <strain evidence="2 3">JC819</strain>
    </source>
</reference>
<proteinExistence type="predicted"/>
<evidence type="ECO:0000313" key="2">
    <source>
        <dbReference type="EMBL" id="MDM4015871.1"/>
    </source>
</evidence>
<evidence type="ECO:0000256" key="1">
    <source>
        <dbReference type="SAM" id="MobiDB-lite"/>
    </source>
</evidence>
<name>A0ABT7PI57_9BACT</name>
<dbReference type="EMBL" id="JASZZN010000006">
    <property type="protein sequence ID" value="MDM4015871.1"/>
    <property type="molecule type" value="Genomic_DNA"/>
</dbReference>
<evidence type="ECO:0008006" key="4">
    <source>
        <dbReference type="Google" id="ProtNLM"/>
    </source>
</evidence>
<dbReference type="Proteomes" id="UP001239462">
    <property type="component" value="Unassembled WGS sequence"/>
</dbReference>
<protein>
    <recommendedName>
        <fullName evidence="4">HEAT repeat domain-containing protein</fullName>
    </recommendedName>
</protein>
<feature type="region of interest" description="Disordered" evidence="1">
    <location>
        <begin position="403"/>
        <end position="425"/>
    </location>
</feature>
<dbReference type="RefSeq" id="WP_289163420.1">
    <property type="nucleotide sequence ID" value="NZ_JASZZN010000006.1"/>
</dbReference>
<gene>
    <name evidence="2" type="ORF">QTN89_10550</name>
</gene>
<comment type="caution">
    <text evidence="2">The sequence shown here is derived from an EMBL/GenBank/DDBJ whole genome shotgun (WGS) entry which is preliminary data.</text>
</comment>
<accession>A0ABT7PI57</accession>